<organism evidence="3 4">
    <name type="scientific">Niastella vici</name>
    <dbReference type="NCBI Taxonomy" id="1703345"/>
    <lineage>
        <taxon>Bacteria</taxon>
        <taxon>Pseudomonadati</taxon>
        <taxon>Bacteroidota</taxon>
        <taxon>Chitinophagia</taxon>
        <taxon>Chitinophagales</taxon>
        <taxon>Chitinophagaceae</taxon>
        <taxon>Niastella</taxon>
    </lineage>
</organism>
<feature type="signal peptide" evidence="2">
    <location>
        <begin position="1"/>
        <end position="25"/>
    </location>
</feature>
<dbReference type="AlphaFoldDB" id="A0A1V9G775"/>
<proteinExistence type="predicted"/>
<accession>A0A1V9G775</accession>
<sequence>MKILKFLQGLVIVIPILLLSHVSMAQNKTGSVTPSWITMMDDPNVNYFKAVEAFESYWKNREKPEEENEIFESAVDKRKEEELKAKSRRISATDPAKLYAFEYRKFLWWMKQTEPFVQPDGRIKSMDERIAEWKIQKQQKKEQAIKTKGQSDSGKKN</sequence>
<feature type="region of interest" description="Disordered" evidence="1">
    <location>
        <begin position="135"/>
        <end position="157"/>
    </location>
</feature>
<dbReference type="STRING" id="1703345.A3860_12495"/>
<evidence type="ECO:0000256" key="1">
    <source>
        <dbReference type="SAM" id="MobiDB-lite"/>
    </source>
</evidence>
<name>A0A1V9G775_9BACT</name>
<evidence type="ECO:0000313" key="3">
    <source>
        <dbReference type="EMBL" id="OQP66316.1"/>
    </source>
</evidence>
<dbReference type="EMBL" id="LVYD01000002">
    <property type="protein sequence ID" value="OQP66316.1"/>
    <property type="molecule type" value="Genomic_DNA"/>
</dbReference>
<reference evidence="3 4" key="1">
    <citation type="submission" date="2016-03" db="EMBL/GenBank/DDBJ databases">
        <title>Niastella vici sp. nov., isolated from farmland soil.</title>
        <authorList>
            <person name="Chen L."/>
            <person name="Wang D."/>
            <person name="Yang S."/>
            <person name="Wang G."/>
        </authorList>
    </citation>
    <scope>NUCLEOTIDE SEQUENCE [LARGE SCALE GENOMIC DNA]</scope>
    <source>
        <strain evidence="3 4">DJ57</strain>
    </source>
</reference>
<keyword evidence="2" id="KW-0732">Signal</keyword>
<gene>
    <name evidence="3" type="ORF">A3860_12495</name>
</gene>
<dbReference type="OrthoDB" id="668543at2"/>
<evidence type="ECO:0000313" key="4">
    <source>
        <dbReference type="Proteomes" id="UP000192796"/>
    </source>
</evidence>
<feature type="chain" id="PRO_5012890213" evidence="2">
    <location>
        <begin position="26"/>
        <end position="157"/>
    </location>
</feature>
<dbReference type="Proteomes" id="UP000192796">
    <property type="component" value="Unassembled WGS sequence"/>
</dbReference>
<evidence type="ECO:0000256" key="2">
    <source>
        <dbReference type="SAM" id="SignalP"/>
    </source>
</evidence>
<dbReference type="RefSeq" id="WP_081145253.1">
    <property type="nucleotide sequence ID" value="NZ_LVYD01000002.1"/>
</dbReference>
<feature type="compositionally biased region" description="Basic and acidic residues" evidence="1">
    <location>
        <begin position="135"/>
        <end position="145"/>
    </location>
</feature>
<protein>
    <submittedName>
        <fullName evidence="3">Uncharacterized protein</fullName>
    </submittedName>
</protein>
<keyword evidence="4" id="KW-1185">Reference proteome</keyword>
<comment type="caution">
    <text evidence="3">The sequence shown here is derived from an EMBL/GenBank/DDBJ whole genome shotgun (WGS) entry which is preliminary data.</text>
</comment>